<evidence type="ECO:0000256" key="18">
    <source>
        <dbReference type="ARBA" id="ARBA00042398"/>
    </source>
</evidence>
<dbReference type="Pfam" id="PF03747">
    <property type="entry name" value="ADP_ribosyl_GH"/>
    <property type="match status" value="1"/>
</dbReference>
<dbReference type="AlphaFoldDB" id="A0A0T6ASM6"/>
<feature type="binding site" evidence="25">
    <location>
        <position position="252"/>
    </location>
    <ligand>
        <name>Mg(2+)</name>
        <dbReference type="ChEBI" id="CHEBI:18420"/>
        <label>1</label>
    </ligand>
</feature>
<dbReference type="GO" id="GO:0005634">
    <property type="term" value="C:nucleus"/>
    <property type="evidence" value="ECO:0007669"/>
    <property type="project" value="UniProtKB-SubCell"/>
</dbReference>
<sequence length="299" mass="33424">MVPTKNKQYTDDTAMTKSMARCLIDKPPMDFKYLANLFVKEYFSEPRRGYGQGVTEVFHKLRNSKFQDVYGPAREQFNGTGSYGNGGAMRMCPIPLFFHNNYEAMIEAATNATKITHTHSLGIHGALLQCIAIHQSLLMEPHEKANHQLYTKKLIEKMKAIETDDIHDLEDPTPYQTQLKKVAQLLSIETPGKPISEDEVVALLGNSIAALHSVPTGIYCYLKAQNHIPGIDTDNPFRRTIQYAISLGGDTDTIAAMAGSIAGAHYGEEMIGENLRKHCEFVNNMIEIADELYRVTPKT</sequence>
<evidence type="ECO:0000256" key="10">
    <source>
        <dbReference type="ARBA" id="ARBA00022723"/>
    </source>
</evidence>
<keyword evidence="15" id="KW-0234">DNA repair</keyword>
<evidence type="ECO:0000256" key="22">
    <source>
        <dbReference type="ARBA" id="ARBA00043187"/>
    </source>
</evidence>
<evidence type="ECO:0000313" key="27">
    <source>
        <dbReference type="Proteomes" id="UP000051574"/>
    </source>
</evidence>
<evidence type="ECO:0000256" key="9">
    <source>
        <dbReference type="ARBA" id="ARBA00022490"/>
    </source>
</evidence>
<accession>A0A0T6ASM6</accession>
<evidence type="ECO:0000256" key="24">
    <source>
        <dbReference type="ARBA" id="ARBA00049015"/>
    </source>
</evidence>
<evidence type="ECO:0000256" key="11">
    <source>
        <dbReference type="ARBA" id="ARBA00022763"/>
    </source>
</evidence>
<evidence type="ECO:0000256" key="7">
    <source>
        <dbReference type="ARBA" id="ARBA00012255"/>
    </source>
</evidence>
<dbReference type="InterPro" id="IPR050792">
    <property type="entry name" value="ADP-ribosylglycohydrolase"/>
</dbReference>
<evidence type="ECO:0000256" key="12">
    <source>
        <dbReference type="ARBA" id="ARBA00022801"/>
    </source>
</evidence>
<dbReference type="GO" id="GO:0005759">
    <property type="term" value="C:mitochondrial matrix"/>
    <property type="evidence" value="ECO:0007669"/>
    <property type="project" value="UniProtKB-SubCell"/>
</dbReference>
<feature type="binding site" evidence="25">
    <location>
        <position position="250"/>
    </location>
    <ligand>
        <name>Mg(2+)</name>
        <dbReference type="ChEBI" id="CHEBI:18420"/>
        <label>1</label>
    </ligand>
</feature>
<comment type="similarity">
    <text evidence="5">Belongs to the ADP-ribosylglycohydrolase family.</text>
</comment>
<evidence type="ECO:0000256" key="14">
    <source>
        <dbReference type="ARBA" id="ARBA00023128"/>
    </source>
</evidence>
<feature type="binding site" evidence="25">
    <location>
        <position position="253"/>
    </location>
    <ligand>
        <name>Mg(2+)</name>
        <dbReference type="ChEBI" id="CHEBI:18420"/>
        <label>1</label>
    </ligand>
</feature>
<dbReference type="InterPro" id="IPR005502">
    <property type="entry name" value="Ribosyl_crysJ1"/>
</dbReference>
<evidence type="ECO:0000256" key="16">
    <source>
        <dbReference type="ARBA" id="ARBA00023242"/>
    </source>
</evidence>
<evidence type="ECO:0000256" key="13">
    <source>
        <dbReference type="ARBA" id="ARBA00022842"/>
    </source>
</evidence>
<dbReference type="EMBL" id="LJIG01022906">
    <property type="protein sequence ID" value="KRT78124.1"/>
    <property type="molecule type" value="Genomic_DNA"/>
</dbReference>
<keyword evidence="13 25" id="KW-0460">Magnesium</keyword>
<dbReference type="GO" id="GO:0046872">
    <property type="term" value="F:metal ion binding"/>
    <property type="evidence" value="ECO:0007669"/>
    <property type="project" value="UniProtKB-KW"/>
</dbReference>
<organism evidence="26 27">
    <name type="scientific">Oryctes borbonicus</name>
    <dbReference type="NCBI Taxonomy" id="1629725"/>
    <lineage>
        <taxon>Eukaryota</taxon>
        <taxon>Metazoa</taxon>
        <taxon>Ecdysozoa</taxon>
        <taxon>Arthropoda</taxon>
        <taxon>Hexapoda</taxon>
        <taxon>Insecta</taxon>
        <taxon>Pterygota</taxon>
        <taxon>Neoptera</taxon>
        <taxon>Endopterygota</taxon>
        <taxon>Coleoptera</taxon>
        <taxon>Polyphaga</taxon>
        <taxon>Scarabaeiformia</taxon>
        <taxon>Scarabaeidae</taxon>
        <taxon>Dynastinae</taxon>
        <taxon>Oryctes</taxon>
    </lineage>
</organism>
<name>A0A0T6ASM6_9SCAR</name>
<keyword evidence="10 25" id="KW-0479">Metal-binding</keyword>
<evidence type="ECO:0000313" key="26">
    <source>
        <dbReference type="EMBL" id="KRT78124.1"/>
    </source>
</evidence>
<keyword evidence="27" id="KW-1185">Reference proteome</keyword>
<gene>
    <name evidence="26" type="ORF">AMK59_7990</name>
</gene>
<dbReference type="PANTHER" id="PTHR16222">
    <property type="entry name" value="ADP-RIBOSYLGLYCOHYDROLASE"/>
    <property type="match status" value="1"/>
</dbReference>
<dbReference type="PANTHER" id="PTHR16222:SF24">
    <property type="entry name" value="ADP-RIBOSYLHYDROLASE ARH3"/>
    <property type="match status" value="1"/>
</dbReference>
<evidence type="ECO:0000256" key="17">
    <source>
        <dbReference type="ARBA" id="ARBA00041057"/>
    </source>
</evidence>
<evidence type="ECO:0000256" key="20">
    <source>
        <dbReference type="ARBA" id="ARBA00042722"/>
    </source>
</evidence>
<proteinExistence type="inferred from homology"/>
<dbReference type="GO" id="GO:0140290">
    <property type="term" value="P:peptidyl-serine ADP-deribosylation"/>
    <property type="evidence" value="ECO:0007669"/>
    <property type="project" value="UniProtKB-ARBA"/>
</dbReference>
<dbReference type="OrthoDB" id="410104at2759"/>
<evidence type="ECO:0000256" key="21">
    <source>
        <dbReference type="ARBA" id="ARBA00042850"/>
    </source>
</evidence>
<keyword evidence="12" id="KW-0378">Hydrolase</keyword>
<feature type="binding site" evidence="25">
    <location>
        <position position="12"/>
    </location>
    <ligand>
        <name>Mg(2+)</name>
        <dbReference type="ChEBI" id="CHEBI:18420"/>
        <label>1</label>
    </ligand>
</feature>
<dbReference type="GO" id="GO:0005694">
    <property type="term" value="C:chromosome"/>
    <property type="evidence" value="ECO:0007669"/>
    <property type="project" value="UniProtKB-SubCell"/>
</dbReference>
<comment type="subunit">
    <text evidence="6">Monomer.</text>
</comment>
<keyword evidence="11" id="KW-0227">DNA damage</keyword>
<evidence type="ECO:0000256" key="1">
    <source>
        <dbReference type="ARBA" id="ARBA00004123"/>
    </source>
</evidence>
<dbReference type="InterPro" id="IPR036705">
    <property type="entry name" value="Ribosyl_crysJ1_sf"/>
</dbReference>
<comment type="cofactor">
    <cofactor evidence="25">
        <name>Mg(2+)</name>
        <dbReference type="ChEBI" id="CHEBI:18420"/>
    </cofactor>
    <text evidence="25">Binds 2 magnesium ions per subunit.</text>
</comment>
<reference evidence="26 27" key="1">
    <citation type="submission" date="2015-09" db="EMBL/GenBank/DDBJ databases">
        <title>Draft genome of the scarab beetle Oryctes borbonicus.</title>
        <authorList>
            <person name="Meyer J.M."/>
            <person name="Markov G.V."/>
            <person name="Baskaran P."/>
            <person name="Herrmann M."/>
            <person name="Sommer R.J."/>
            <person name="Roedelsperger C."/>
        </authorList>
    </citation>
    <scope>NUCLEOTIDE SEQUENCE [LARGE SCALE GENOMIC DNA]</scope>
    <source>
        <strain evidence="26">OB123</strain>
        <tissue evidence="26">Whole animal</tissue>
    </source>
</reference>
<evidence type="ECO:0000256" key="2">
    <source>
        <dbReference type="ARBA" id="ARBA00004286"/>
    </source>
</evidence>
<feature type="binding site" evidence="25">
    <location>
        <position position="11"/>
    </location>
    <ligand>
        <name>Mg(2+)</name>
        <dbReference type="ChEBI" id="CHEBI:18420"/>
        <label>1</label>
    </ligand>
</feature>
<evidence type="ECO:0000256" key="15">
    <source>
        <dbReference type="ARBA" id="ARBA00023204"/>
    </source>
</evidence>
<feature type="binding site" evidence="25">
    <location>
        <position position="10"/>
    </location>
    <ligand>
        <name>Mg(2+)</name>
        <dbReference type="ChEBI" id="CHEBI:18420"/>
        <label>1</label>
    </ligand>
</feature>
<dbReference type="GO" id="GO:0006281">
    <property type="term" value="P:DNA repair"/>
    <property type="evidence" value="ECO:0007669"/>
    <property type="project" value="UniProtKB-KW"/>
</dbReference>
<dbReference type="FunFam" id="1.10.4080.10:FF:000001">
    <property type="entry name" value="ADP-ribose glycohydrolase ARH3"/>
    <property type="match status" value="1"/>
</dbReference>
<keyword evidence="14" id="KW-0496">Mitochondrion</keyword>
<dbReference type="Gene3D" id="1.10.4080.10">
    <property type="entry name" value="ADP-ribosylation/Crystallin J1"/>
    <property type="match status" value="1"/>
</dbReference>
<keyword evidence="16" id="KW-0539">Nucleus</keyword>
<evidence type="ECO:0000256" key="4">
    <source>
        <dbReference type="ARBA" id="ARBA00004496"/>
    </source>
</evidence>
<evidence type="ECO:0000256" key="23">
    <source>
        <dbReference type="ARBA" id="ARBA00043193"/>
    </source>
</evidence>
<dbReference type="Proteomes" id="UP000051574">
    <property type="component" value="Unassembled WGS sequence"/>
</dbReference>
<evidence type="ECO:0000256" key="19">
    <source>
        <dbReference type="ARBA" id="ARBA00042471"/>
    </source>
</evidence>
<evidence type="ECO:0000256" key="8">
    <source>
        <dbReference type="ARBA" id="ARBA00022454"/>
    </source>
</evidence>
<dbReference type="EC" id="3.2.1.143" evidence="7"/>
<evidence type="ECO:0000256" key="25">
    <source>
        <dbReference type="PIRSR" id="PIRSR605502-1"/>
    </source>
</evidence>
<dbReference type="GO" id="GO:0004649">
    <property type="term" value="F:poly(ADP-ribose) glycohydrolase activity"/>
    <property type="evidence" value="ECO:0007669"/>
    <property type="project" value="UniProtKB-EC"/>
</dbReference>
<comment type="catalytic activity">
    <reaction evidence="24">
        <text>alpha-NAD(+) + H2O = ADP-D-ribose + nicotinamide + H(+)</text>
        <dbReference type="Rhea" id="RHEA:68792"/>
        <dbReference type="ChEBI" id="CHEBI:15377"/>
        <dbReference type="ChEBI" id="CHEBI:15378"/>
        <dbReference type="ChEBI" id="CHEBI:17154"/>
        <dbReference type="ChEBI" id="CHEBI:57967"/>
        <dbReference type="ChEBI" id="CHEBI:77017"/>
    </reaction>
</comment>
<protein>
    <recommendedName>
        <fullName evidence="17">ADP-ribosylhydrolase ARH3</fullName>
        <ecNumber evidence="7">3.2.1.143</ecNumber>
    </recommendedName>
    <alternativeName>
        <fullName evidence="18">ADP-ribose glycohydrolase ARH3</fullName>
    </alternativeName>
    <alternativeName>
        <fullName evidence="19">ADP-ribosylhydrolase 3</fullName>
    </alternativeName>
    <alternativeName>
        <fullName evidence="22">O-acetyl-ADP-ribose deacetylase ARH3</fullName>
    </alternativeName>
    <alternativeName>
        <fullName evidence="23">Poly(ADP-ribose) glycohydrolase ARH3</fullName>
    </alternativeName>
    <alternativeName>
        <fullName evidence="21">[Protein ADP-ribosylarginine] hydrolase-like protein 2</fullName>
    </alternativeName>
    <alternativeName>
        <fullName evidence="20">[Protein ADP-ribosylserine] hydrolase</fullName>
    </alternativeName>
</protein>
<dbReference type="SUPFAM" id="SSF101478">
    <property type="entry name" value="ADP-ribosylglycohydrolase"/>
    <property type="match status" value="1"/>
</dbReference>
<comment type="caution">
    <text evidence="26">The sequence shown here is derived from an EMBL/GenBank/DDBJ whole genome shotgun (WGS) entry which is preliminary data.</text>
</comment>
<evidence type="ECO:0000256" key="6">
    <source>
        <dbReference type="ARBA" id="ARBA00011245"/>
    </source>
</evidence>
<keyword evidence="8" id="KW-0158">Chromosome</keyword>
<evidence type="ECO:0000256" key="5">
    <source>
        <dbReference type="ARBA" id="ARBA00010702"/>
    </source>
</evidence>
<comment type="subcellular location">
    <subcellularLocation>
        <location evidence="2">Chromosome</location>
    </subcellularLocation>
    <subcellularLocation>
        <location evidence="4">Cytoplasm</location>
    </subcellularLocation>
    <subcellularLocation>
        <location evidence="3">Mitochondrion matrix</location>
    </subcellularLocation>
    <subcellularLocation>
        <location evidence="1">Nucleus</location>
    </subcellularLocation>
</comment>
<keyword evidence="9" id="KW-0963">Cytoplasm</keyword>
<evidence type="ECO:0000256" key="3">
    <source>
        <dbReference type="ARBA" id="ARBA00004305"/>
    </source>
</evidence>